<keyword evidence="12" id="KW-1185">Reference proteome</keyword>
<dbReference type="Gene3D" id="3.90.1200.10">
    <property type="match status" value="1"/>
</dbReference>
<evidence type="ECO:0000256" key="5">
    <source>
        <dbReference type="ARBA" id="ARBA00022777"/>
    </source>
</evidence>
<evidence type="ECO:0000259" key="10">
    <source>
        <dbReference type="Pfam" id="PF01636"/>
    </source>
</evidence>
<dbReference type="AlphaFoldDB" id="A0A8B2NRH3"/>
<evidence type="ECO:0000256" key="4">
    <source>
        <dbReference type="ARBA" id="ARBA00022741"/>
    </source>
</evidence>
<dbReference type="InterPro" id="IPR002575">
    <property type="entry name" value="Aminoglycoside_PTrfase"/>
</dbReference>
<organism evidence="11 12">
    <name type="scientific">Acuticoccus sediminis</name>
    <dbReference type="NCBI Taxonomy" id="2184697"/>
    <lineage>
        <taxon>Bacteria</taxon>
        <taxon>Pseudomonadati</taxon>
        <taxon>Pseudomonadota</taxon>
        <taxon>Alphaproteobacteria</taxon>
        <taxon>Hyphomicrobiales</taxon>
        <taxon>Amorphaceae</taxon>
        <taxon>Acuticoccus</taxon>
    </lineage>
</organism>
<dbReference type="InterPro" id="IPR011009">
    <property type="entry name" value="Kinase-like_dom_sf"/>
</dbReference>
<dbReference type="PANTHER" id="PTHR21064:SF6">
    <property type="entry name" value="AMINOGLYCOSIDE PHOSPHOTRANSFERASE DOMAIN-CONTAINING PROTEIN"/>
    <property type="match status" value="1"/>
</dbReference>
<evidence type="ECO:0000256" key="6">
    <source>
        <dbReference type="ARBA" id="ARBA00022840"/>
    </source>
</evidence>
<proteinExistence type="inferred from homology"/>
<evidence type="ECO:0000256" key="2">
    <source>
        <dbReference type="ARBA" id="ARBA00022679"/>
    </source>
</evidence>
<dbReference type="NCBIfam" id="TIGR00938">
    <property type="entry name" value="thrB_alt"/>
    <property type="match status" value="1"/>
</dbReference>
<gene>
    <name evidence="8" type="primary">thrB</name>
    <name evidence="11" type="ORF">DLJ53_28210</name>
</gene>
<keyword evidence="1 8" id="KW-0028">Amino-acid biosynthesis</keyword>
<dbReference type="InterPro" id="IPR050249">
    <property type="entry name" value="Pseudomonas-type_ThrB"/>
</dbReference>
<keyword evidence="4 8" id="KW-0547">Nucleotide-binding</keyword>
<accession>A0A8B2NRH3</accession>
<dbReference type="InterPro" id="IPR005280">
    <property type="entry name" value="Homoserine_kinase_II"/>
</dbReference>
<feature type="domain" description="Aminoglycoside phosphotransferase" evidence="10">
    <location>
        <begin position="27"/>
        <end position="257"/>
    </location>
</feature>
<dbReference type="CDD" id="cd05153">
    <property type="entry name" value="HomoserineK_II"/>
    <property type="match status" value="1"/>
</dbReference>
<dbReference type="SUPFAM" id="SSF56112">
    <property type="entry name" value="Protein kinase-like (PK-like)"/>
    <property type="match status" value="1"/>
</dbReference>
<keyword evidence="5 8" id="KW-0418">Kinase</keyword>
<evidence type="ECO:0000256" key="7">
    <source>
        <dbReference type="ARBA" id="ARBA00038240"/>
    </source>
</evidence>
<reference evidence="11 12" key="1">
    <citation type="submission" date="2018-05" db="EMBL/GenBank/DDBJ databases">
        <title>Acuticoccus sediminis sp. nov., isolated from deep-sea sediment of Indian Ocean.</title>
        <authorList>
            <person name="Liu X."/>
            <person name="Lai Q."/>
            <person name="Du Y."/>
            <person name="Sun F."/>
            <person name="Zhang X."/>
            <person name="Wang S."/>
            <person name="Shao Z."/>
        </authorList>
    </citation>
    <scope>NUCLEOTIDE SEQUENCE [LARGE SCALE GENOMIC DNA]</scope>
    <source>
        <strain evidence="11 12">PTG4-2</strain>
    </source>
</reference>
<evidence type="ECO:0000256" key="3">
    <source>
        <dbReference type="ARBA" id="ARBA00022697"/>
    </source>
</evidence>
<dbReference type="UniPathway" id="UPA00050">
    <property type="reaction ID" value="UER00064"/>
</dbReference>
<keyword evidence="3 8" id="KW-0791">Threonine biosynthesis</keyword>
<comment type="pathway">
    <text evidence="8">Amino-acid biosynthesis; L-threonine biosynthesis; L-threonine from L-aspartate: step 4/5.</text>
</comment>
<dbReference type="GO" id="GO:0009088">
    <property type="term" value="P:threonine biosynthetic process"/>
    <property type="evidence" value="ECO:0007669"/>
    <property type="project" value="UniProtKB-UniRule"/>
</dbReference>
<dbReference type="NCBIfam" id="NF003558">
    <property type="entry name" value="PRK05231.1"/>
    <property type="match status" value="1"/>
</dbReference>
<protein>
    <recommendedName>
        <fullName evidence="8 9">Homoserine kinase</fullName>
        <shortName evidence="8">HK</shortName>
        <shortName evidence="8">HSK</shortName>
        <ecNumber evidence="8 9">2.7.1.39</ecNumber>
    </recommendedName>
</protein>
<comment type="caution">
    <text evidence="11">The sequence shown here is derived from an EMBL/GenBank/DDBJ whole genome shotgun (WGS) entry which is preliminary data.</text>
</comment>
<keyword evidence="2 8" id="KW-0808">Transferase</keyword>
<evidence type="ECO:0000313" key="12">
    <source>
        <dbReference type="Proteomes" id="UP000249590"/>
    </source>
</evidence>
<evidence type="ECO:0000256" key="8">
    <source>
        <dbReference type="HAMAP-Rule" id="MF_00301"/>
    </source>
</evidence>
<dbReference type="Gene3D" id="3.30.200.20">
    <property type="entry name" value="Phosphorylase Kinase, domain 1"/>
    <property type="match status" value="1"/>
</dbReference>
<dbReference type="RefSeq" id="WP_111351577.1">
    <property type="nucleotide sequence ID" value="NZ_JAIWKD010000004.1"/>
</dbReference>
<name>A0A8B2NRH3_9HYPH</name>
<dbReference type="GO" id="GO:0004413">
    <property type="term" value="F:homoserine kinase activity"/>
    <property type="evidence" value="ECO:0007669"/>
    <property type="project" value="UniProtKB-UniRule"/>
</dbReference>
<evidence type="ECO:0000256" key="9">
    <source>
        <dbReference type="NCBIfam" id="TIGR00938"/>
    </source>
</evidence>
<dbReference type="Pfam" id="PF01636">
    <property type="entry name" value="APH"/>
    <property type="match status" value="1"/>
</dbReference>
<dbReference type="Proteomes" id="UP000249590">
    <property type="component" value="Unassembled WGS sequence"/>
</dbReference>
<dbReference type="HAMAP" id="MF_00301">
    <property type="entry name" value="Homoser_kinase_2"/>
    <property type="match status" value="1"/>
</dbReference>
<dbReference type="PANTHER" id="PTHR21064">
    <property type="entry name" value="AMINOGLYCOSIDE PHOSPHOTRANSFERASE DOMAIN-CONTAINING PROTEIN-RELATED"/>
    <property type="match status" value="1"/>
</dbReference>
<evidence type="ECO:0000256" key="1">
    <source>
        <dbReference type="ARBA" id="ARBA00022605"/>
    </source>
</evidence>
<dbReference type="OrthoDB" id="241498at2"/>
<comment type="similarity">
    <text evidence="7 8">Belongs to the pseudomonas-type ThrB family.</text>
</comment>
<dbReference type="EC" id="2.7.1.39" evidence="8 9"/>
<dbReference type="GO" id="GO:0005524">
    <property type="term" value="F:ATP binding"/>
    <property type="evidence" value="ECO:0007669"/>
    <property type="project" value="UniProtKB-KW"/>
</dbReference>
<comment type="catalytic activity">
    <reaction evidence="8">
        <text>L-homoserine + ATP = O-phospho-L-homoserine + ADP + H(+)</text>
        <dbReference type="Rhea" id="RHEA:13985"/>
        <dbReference type="ChEBI" id="CHEBI:15378"/>
        <dbReference type="ChEBI" id="CHEBI:30616"/>
        <dbReference type="ChEBI" id="CHEBI:57476"/>
        <dbReference type="ChEBI" id="CHEBI:57590"/>
        <dbReference type="ChEBI" id="CHEBI:456216"/>
        <dbReference type="EC" id="2.7.1.39"/>
    </reaction>
</comment>
<keyword evidence="6 8" id="KW-0067">ATP-binding</keyword>
<sequence>MAVYTAVDDLALTAFLHDYDIGDLLSAKGIAEGVENTNYVMMTTEGTYILTLYEQRVDAADLPFFLNLMNHCADKGIATPQPLPRKDGTLLGELCGRHAAIVTYLDGMATRKPKPLHCAELGRGLAAFHDATLDFGLRRPNALGVASWGPLFADSRDQADEVVPGLVALVDDELGVLNASWPTDLPQGVIHADLFPDNVFFIGDALSGLIDFYFACNDTLAYDLAICINAWCFEDDLAFNVTKARAMIQGYNAVRPLSAAERDALPLLCRGAALRFCLTRLHDWLRVPEDALVTPKDPRPYYERLRFHRSVSSATEYGL</sequence>
<evidence type="ECO:0000313" key="11">
    <source>
        <dbReference type="EMBL" id="RAH97730.1"/>
    </source>
</evidence>
<dbReference type="EMBL" id="QHHQ01000008">
    <property type="protein sequence ID" value="RAH97730.1"/>
    <property type="molecule type" value="Genomic_DNA"/>
</dbReference>